<feature type="chain" id="PRO_5008787206" description="Glycosyl transferase CAP10 domain-containing protein" evidence="10">
    <location>
        <begin position="22"/>
        <end position="501"/>
    </location>
</feature>
<dbReference type="OrthoDB" id="541052at2759"/>
<evidence type="ECO:0000256" key="5">
    <source>
        <dbReference type="ARBA" id="ARBA00023180"/>
    </source>
</evidence>
<comment type="similarity">
    <text evidence="1">Belongs to the KDELC family.</text>
</comment>
<dbReference type="InterPro" id="IPR014756">
    <property type="entry name" value="Ig_E-set"/>
</dbReference>
<evidence type="ECO:0000313" key="14">
    <source>
        <dbReference type="Proteomes" id="UP000014760"/>
    </source>
</evidence>
<dbReference type="EnsemblMetazoa" id="CapteT221044">
    <property type="protein sequence ID" value="CapteP221044"/>
    <property type="gene ID" value="CapteG221044"/>
</dbReference>
<dbReference type="InterPro" id="IPR017868">
    <property type="entry name" value="Filamin/ABP280_repeat-like"/>
</dbReference>
<dbReference type="AlphaFoldDB" id="R7TPH8"/>
<keyword evidence="5" id="KW-0325">Glycoprotein</keyword>
<evidence type="ECO:0000256" key="6">
    <source>
        <dbReference type="ARBA" id="ARBA00043952"/>
    </source>
</evidence>
<keyword evidence="14" id="KW-1185">Reference proteome</keyword>
<dbReference type="EMBL" id="KB309013">
    <property type="protein sequence ID" value="ELT95788.1"/>
    <property type="molecule type" value="Genomic_DNA"/>
</dbReference>
<reference evidence="13" key="3">
    <citation type="submission" date="2015-06" db="UniProtKB">
        <authorList>
            <consortium name="EnsemblMetazoa"/>
        </authorList>
    </citation>
    <scope>IDENTIFICATION</scope>
</reference>
<evidence type="ECO:0000256" key="4">
    <source>
        <dbReference type="ARBA" id="ARBA00022824"/>
    </source>
</evidence>
<dbReference type="InterPro" id="IPR001298">
    <property type="entry name" value="Filamin/ABP280_rpt"/>
</dbReference>
<reference evidence="12 14" key="2">
    <citation type="journal article" date="2013" name="Nature">
        <title>Insights into bilaterian evolution from three spiralian genomes.</title>
        <authorList>
            <person name="Simakov O."/>
            <person name="Marletaz F."/>
            <person name="Cho S.J."/>
            <person name="Edsinger-Gonzales E."/>
            <person name="Havlak P."/>
            <person name="Hellsten U."/>
            <person name="Kuo D.H."/>
            <person name="Larsson T."/>
            <person name="Lv J."/>
            <person name="Arendt D."/>
            <person name="Savage R."/>
            <person name="Osoegawa K."/>
            <person name="de Jong P."/>
            <person name="Grimwood J."/>
            <person name="Chapman J.A."/>
            <person name="Shapiro H."/>
            <person name="Aerts A."/>
            <person name="Otillar R.P."/>
            <person name="Terry A.Y."/>
            <person name="Boore J.L."/>
            <person name="Grigoriev I.V."/>
            <person name="Lindberg D.R."/>
            <person name="Seaver E.C."/>
            <person name="Weisblat D.A."/>
            <person name="Putnam N.H."/>
            <person name="Rokhsar D.S."/>
        </authorList>
    </citation>
    <scope>NUCLEOTIDE SEQUENCE</scope>
    <source>
        <strain evidence="12 14">I ESC-2004</strain>
    </source>
</reference>
<evidence type="ECO:0000256" key="10">
    <source>
        <dbReference type="SAM" id="SignalP"/>
    </source>
</evidence>
<dbReference type="PANTHER" id="PTHR12203">
    <property type="entry name" value="KDEL LYS-ASP-GLU-LEU CONTAINING - RELATED"/>
    <property type="match status" value="1"/>
</dbReference>
<dbReference type="Proteomes" id="UP000014760">
    <property type="component" value="Unassembled WGS sequence"/>
</dbReference>
<keyword evidence="4" id="KW-0256">Endoplasmic reticulum</keyword>
<feature type="signal peptide" evidence="10">
    <location>
        <begin position="1"/>
        <end position="21"/>
    </location>
</feature>
<dbReference type="STRING" id="283909.R7TPH8"/>
<accession>R7TPH8</accession>
<comment type="catalytic activity">
    <reaction evidence="8">
        <text>L-seryl-[EGF-like domain protein] + UDP-alpha-D-glucose = 3-O-(beta-D-glucosyl)-L-seryl-[EGF-like domain protein] + UDP + H(+)</text>
        <dbReference type="Rhea" id="RHEA:58116"/>
        <dbReference type="Rhea" id="RHEA-COMP:14610"/>
        <dbReference type="Rhea" id="RHEA-COMP:16010"/>
        <dbReference type="ChEBI" id="CHEBI:15378"/>
        <dbReference type="ChEBI" id="CHEBI:29999"/>
        <dbReference type="ChEBI" id="CHEBI:58223"/>
        <dbReference type="ChEBI" id="CHEBI:58885"/>
        <dbReference type="ChEBI" id="CHEBI:140576"/>
    </reaction>
</comment>
<dbReference type="HOGENOM" id="CLU_041919_0_0_1"/>
<feature type="domain" description="Glycosyl transferase CAP10" evidence="11">
    <location>
        <begin position="224"/>
        <end position="468"/>
    </location>
</feature>
<reference evidence="14" key="1">
    <citation type="submission" date="2012-12" db="EMBL/GenBank/DDBJ databases">
        <authorList>
            <person name="Hellsten U."/>
            <person name="Grimwood J."/>
            <person name="Chapman J.A."/>
            <person name="Shapiro H."/>
            <person name="Aerts A."/>
            <person name="Otillar R.P."/>
            <person name="Terry A.Y."/>
            <person name="Boore J.L."/>
            <person name="Simakov O."/>
            <person name="Marletaz F."/>
            <person name="Cho S.-J."/>
            <person name="Edsinger-Gonzales E."/>
            <person name="Havlak P."/>
            <person name="Kuo D.-H."/>
            <person name="Larsson T."/>
            <person name="Lv J."/>
            <person name="Arendt D."/>
            <person name="Savage R."/>
            <person name="Osoegawa K."/>
            <person name="de Jong P."/>
            <person name="Lindberg D.R."/>
            <person name="Seaver E.C."/>
            <person name="Weisblat D.A."/>
            <person name="Putnam N.H."/>
            <person name="Grigoriev I.V."/>
            <person name="Rokhsar D.S."/>
        </authorList>
    </citation>
    <scope>NUCLEOTIDE SEQUENCE</scope>
    <source>
        <strain evidence="14">I ESC-2004</strain>
    </source>
</reference>
<evidence type="ECO:0000256" key="9">
    <source>
        <dbReference type="PROSITE-ProRule" id="PRU00087"/>
    </source>
</evidence>
<dbReference type="InterPro" id="IPR051091">
    <property type="entry name" value="O-Glucosyltr/Glycosyltrsf_90"/>
</dbReference>
<evidence type="ECO:0000256" key="7">
    <source>
        <dbReference type="ARBA" id="ARBA00047553"/>
    </source>
</evidence>
<dbReference type="OMA" id="MFMDATL"/>
<dbReference type="Gene3D" id="2.60.40.10">
    <property type="entry name" value="Immunoglobulins"/>
    <property type="match status" value="1"/>
</dbReference>
<name>R7TPH8_CAPTE</name>
<dbReference type="InterPro" id="IPR006598">
    <property type="entry name" value="CAP10"/>
</dbReference>
<dbReference type="SMART" id="SM00672">
    <property type="entry name" value="CAP10"/>
    <property type="match status" value="1"/>
</dbReference>
<comment type="pathway">
    <text evidence="6">Protein modification.</text>
</comment>
<keyword evidence="3 10" id="KW-0732">Signal</keyword>
<evidence type="ECO:0000256" key="1">
    <source>
        <dbReference type="ARBA" id="ARBA00006063"/>
    </source>
</evidence>
<protein>
    <recommendedName>
        <fullName evidence="11">Glycosyl transferase CAP10 domain-containing protein</fullName>
    </recommendedName>
</protein>
<dbReference type="InterPro" id="IPR013783">
    <property type="entry name" value="Ig-like_fold"/>
</dbReference>
<evidence type="ECO:0000313" key="13">
    <source>
        <dbReference type="EnsemblMetazoa" id="CapteP221044"/>
    </source>
</evidence>
<proteinExistence type="inferred from homology"/>
<evidence type="ECO:0000259" key="11">
    <source>
        <dbReference type="SMART" id="SM00672"/>
    </source>
</evidence>
<dbReference type="GO" id="GO:0046527">
    <property type="term" value="F:glucosyltransferase activity"/>
    <property type="evidence" value="ECO:0007669"/>
    <property type="project" value="TreeGrafter"/>
</dbReference>
<dbReference type="SMART" id="SM00557">
    <property type="entry name" value="IG_FLMN"/>
    <property type="match status" value="1"/>
</dbReference>
<dbReference type="PROSITE" id="PS50194">
    <property type="entry name" value="FILAMIN_REPEAT"/>
    <property type="match status" value="1"/>
</dbReference>
<evidence type="ECO:0000313" key="12">
    <source>
        <dbReference type="EMBL" id="ELT95788.1"/>
    </source>
</evidence>
<evidence type="ECO:0000256" key="2">
    <source>
        <dbReference type="ARBA" id="ARBA00022676"/>
    </source>
</evidence>
<dbReference type="EMBL" id="AMQN01011671">
    <property type="status" value="NOT_ANNOTATED_CDS"/>
    <property type="molecule type" value="Genomic_DNA"/>
</dbReference>
<organism evidence="12">
    <name type="scientific">Capitella teleta</name>
    <name type="common">Polychaete worm</name>
    <dbReference type="NCBI Taxonomy" id="283909"/>
    <lineage>
        <taxon>Eukaryota</taxon>
        <taxon>Metazoa</taxon>
        <taxon>Spiralia</taxon>
        <taxon>Lophotrochozoa</taxon>
        <taxon>Annelida</taxon>
        <taxon>Polychaeta</taxon>
        <taxon>Sedentaria</taxon>
        <taxon>Scolecida</taxon>
        <taxon>Capitellidae</taxon>
        <taxon>Capitella</taxon>
    </lineage>
</organism>
<dbReference type="GO" id="GO:0012505">
    <property type="term" value="C:endomembrane system"/>
    <property type="evidence" value="ECO:0007669"/>
    <property type="project" value="TreeGrafter"/>
</dbReference>
<gene>
    <name evidence="12" type="ORF">CAPTEDRAFT_221044</name>
</gene>
<evidence type="ECO:0000256" key="3">
    <source>
        <dbReference type="ARBA" id="ARBA00022729"/>
    </source>
</evidence>
<dbReference type="SUPFAM" id="SSF81296">
    <property type="entry name" value="E set domains"/>
    <property type="match status" value="1"/>
</dbReference>
<keyword evidence="2" id="KW-0808">Transferase</keyword>
<keyword evidence="2" id="KW-0328">Glycosyltransferase</keyword>
<comment type="catalytic activity">
    <reaction evidence="7">
        <text>L-seryl-[EGF-like domain protein] + UDP-alpha-D-xylose = 3-O-(beta-D-xylosyl)-L-seryl-[EGF-like domain protein] + UDP + H(+)</text>
        <dbReference type="Rhea" id="RHEA:62016"/>
        <dbReference type="Rhea" id="RHEA-COMP:16010"/>
        <dbReference type="Rhea" id="RHEA-COMP:16011"/>
        <dbReference type="ChEBI" id="CHEBI:15378"/>
        <dbReference type="ChEBI" id="CHEBI:29999"/>
        <dbReference type="ChEBI" id="CHEBI:57632"/>
        <dbReference type="ChEBI" id="CHEBI:58223"/>
        <dbReference type="ChEBI" id="CHEBI:132085"/>
    </reaction>
</comment>
<dbReference type="Pfam" id="PF05686">
    <property type="entry name" value="Glyco_transf_90"/>
    <property type="match status" value="1"/>
</dbReference>
<dbReference type="PANTHER" id="PTHR12203:SF122">
    <property type="entry name" value="GLYCOSYL TRANSFERASE CAP10 DOMAIN-CONTAINING PROTEIN"/>
    <property type="match status" value="1"/>
</dbReference>
<feature type="repeat" description="Filamin" evidence="9">
    <location>
        <begin position="32"/>
        <end position="126"/>
    </location>
</feature>
<dbReference type="Pfam" id="PF00630">
    <property type="entry name" value="Filamin"/>
    <property type="match status" value="1"/>
</dbReference>
<evidence type="ECO:0000256" key="8">
    <source>
        <dbReference type="ARBA" id="ARBA00049246"/>
    </source>
</evidence>
<sequence length="501" mass="58344">MWCFASFPMLLALLASVFVGGEVGSAESHSEMQQLDPDNFLIWGPGLQTDFVVPVRYFMVQAVDVNGKKQVFETTTRVRVWIQILDRHDGSYIVRFKLFQTYNDLEIEVLYDGTTHVAQSPYSLRGRVYHEKCHCPEPSLDDWMKRMNCPAGYRQIKQDLSIFGDIDMKAVKQEAVERFNQRGRHALCHYVVKNNQIYRQTYGEHVGFKMFMDAMLLSLTRKVHLPDVEFFVNLGDWPLEKRKVSEGPLPIFSWCGSDDTRDIVMPTYDVTESTLETMGRITLDLLSVQANTGPKWSNKSSVAFWRGRDSRQERLDLVKLSRKHPEVIDAKLTNMFFFKHNVDEVGELVKHISFFDFFKYKYQLNIDGTVAAYRFPYLLAGDSLVLKQDSIYYEHFYKDLKPYVHYVPLKKDLSDVMQQLQWAQKNDRQAEQIAKNGQDFVREHLMSRDIFCYHAVLFNAYHKKLSSPVEVDPDMELVPPETGREAECLCDRVNPPQKDEL</sequence>